<sequence length="64" mass="7346">MFVNFSMLKKSFIIPAAALLMVGLCIVFNKRPDDKQLANYKHPFIQRSYGSDFPKEPAALPNEW</sequence>
<feature type="transmembrane region" description="Helical" evidence="1">
    <location>
        <begin position="12"/>
        <end position="29"/>
    </location>
</feature>
<accession>A0A382R4X1</accession>
<proteinExistence type="predicted"/>
<evidence type="ECO:0000313" key="2">
    <source>
        <dbReference type="EMBL" id="SVC92192.1"/>
    </source>
</evidence>
<dbReference type="AlphaFoldDB" id="A0A382R4X1"/>
<keyword evidence="1" id="KW-1133">Transmembrane helix</keyword>
<keyword evidence="1" id="KW-0812">Transmembrane</keyword>
<organism evidence="2">
    <name type="scientific">marine metagenome</name>
    <dbReference type="NCBI Taxonomy" id="408172"/>
    <lineage>
        <taxon>unclassified sequences</taxon>
        <taxon>metagenomes</taxon>
        <taxon>ecological metagenomes</taxon>
    </lineage>
</organism>
<keyword evidence="1" id="KW-0472">Membrane</keyword>
<protein>
    <submittedName>
        <fullName evidence="2">Uncharacterized protein</fullName>
    </submittedName>
</protein>
<dbReference type="EMBL" id="UINC01118811">
    <property type="protein sequence ID" value="SVC92192.1"/>
    <property type="molecule type" value="Genomic_DNA"/>
</dbReference>
<feature type="non-terminal residue" evidence="2">
    <location>
        <position position="64"/>
    </location>
</feature>
<name>A0A382R4X1_9ZZZZ</name>
<reference evidence="2" key="1">
    <citation type="submission" date="2018-05" db="EMBL/GenBank/DDBJ databases">
        <authorList>
            <person name="Lanie J.A."/>
            <person name="Ng W.-L."/>
            <person name="Kazmierczak K.M."/>
            <person name="Andrzejewski T.M."/>
            <person name="Davidsen T.M."/>
            <person name="Wayne K.J."/>
            <person name="Tettelin H."/>
            <person name="Glass J.I."/>
            <person name="Rusch D."/>
            <person name="Podicherti R."/>
            <person name="Tsui H.-C.T."/>
            <person name="Winkler M.E."/>
        </authorList>
    </citation>
    <scope>NUCLEOTIDE SEQUENCE</scope>
</reference>
<evidence type="ECO:0000256" key="1">
    <source>
        <dbReference type="SAM" id="Phobius"/>
    </source>
</evidence>
<gene>
    <name evidence="2" type="ORF">METZ01_LOCUS345046</name>
</gene>